<sequence>MSLNAIFNSGVSGMLAHQSAINVTSTNIANVQTEGYSRKTVEYSALTVNGIGTGVEVSEVRRITDEFIAKELRLATAGSEQYKAMSEIYGQLQSLLGDPAANNSLTGKLDSLNSAFAALTIDPTLSVSRAAALNEITNFGIETDRLLSQIQDLRKEADKHVAEEANVVNNAILRIHELNLEIRSATQSNQPTGELLDLRDQALSEISNVMDIKTYPMNDGAIAVVTEAGQQLLDFEPRQLVYSPAAIVTSETIFDQVTLNVYDTATKTVADTGLALDPELQSGSLRGWLDMRNTELPDLASQIGALASGVTEQFNAVHNENIAVPPPATMTGNATGVLATDAHGFTGQATFYSFDASNNIAASYTVDFDNPGTATMADVVAEVNGSLGAGTLSLTGGVLTMSAQGGASGVGIGQEAASPSDRGGRGFSHFFGMNDLITTKINTNYNTGLTSADAHGFTGTTSLELIGPNGEEPISMVLDFGAIGGTMADVVMEINSNLGSYATASLDANGAIVISTATGYQNYNINVRADSSDRSGTGTSFSEMFGVGLRYPADAGLELGIVSDISANPQLLATAKIDAAGTPAVTVADNRGALAFQELATQSFSFSTVGGLTGSTVSLGDYAAQILAKSGLDAARAESLQSDRAALSTEFHNRLQAVSGVNMDEELANLIVYQNAYNASAQIITTAREMYDVLINIV</sequence>
<dbReference type="GO" id="GO:0009424">
    <property type="term" value="C:bacterial-type flagellum hook"/>
    <property type="evidence" value="ECO:0007669"/>
    <property type="project" value="InterPro"/>
</dbReference>
<evidence type="ECO:0000256" key="3">
    <source>
        <dbReference type="ARBA" id="ARBA00009677"/>
    </source>
</evidence>
<evidence type="ECO:0000259" key="8">
    <source>
        <dbReference type="Pfam" id="PF06429"/>
    </source>
</evidence>
<dbReference type="EMBL" id="WTUW01000001">
    <property type="protein sequence ID" value="MZR30206.1"/>
    <property type="molecule type" value="Genomic_DNA"/>
</dbReference>
<dbReference type="InterPro" id="IPR002371">
    <property type="entry name" value="FlgK"/>
</dbReference>
<dbReference type="PANTHER" id="PTHR30033:SF2">
    <property type="entry name" value="FLAGELLAR HOOK PROTEIN"/>
    <property type="match status" value="1"/>
</dbReference>
<accession>A0A6L8W509</accession>
<dbReference type="RefSeq" id="WP_161314724.1">
    <property type="nucleotide sequence ID" value="NZ_WTUW01000001.1"/>
</dbReference>
<keyword evidence="5" id="KW-0964">Secreted</keyword>
<gene>
    <name evidence="10" type="primary">flgK</name>
    <name evidence="10" type="ORF">GQE98_06095</name>
</gene>
<dbReference type="InterPro" id="IPR001444">
    <property type="entry name" value="Flag_bb_rod_N"/>
</dbReference>
<dbReference type="GO" id="GO:0044780">
    <property type="term" value="P:bacterial-type flagellum assembly"/>
    <property type="evidence" value="ECO:0007669"/>
    <property type="project" value="InterPro"/>
</dbReference>
<comment type="caution">
    <text evidence="10">The sequence shown here is derived from an EMBL/GenBank/DDBJ whole genome shotgun (WGS) entry which is preliminary data.</text>
</comment>
<evidence type="ECO:0000259" key="9">
    <source>
        <dbReference type="Pfam" id="PF22638"/>
    </source>
</evidence>
<comment type="similarity">
    <text evidence="3">Belongs to the flagella basal body rod proteins family.</text>
</comment>
<dbReference type="NCBIfam" id="TIGR02492">
    <property type="entry name" value="flgK_ends"/>
    <property type="match status" value="1"/>
</dbReference>
<comment type="subcellular location">
    <subcellularLocation>
        <location evidence="1">Bacterial flagellum basal body</location>
    </subcellularLocation>
    <subcellularLocation>
        <location evidence="2">Secreted</location>
    </subcellularLocation>
</comment>
<evidence type="ECO:0000313" key="11">
    <source>
        <dbReference type="Proteomes" id="UP000476030"/>
    </source>
</evidence>
<evidence type="ECO:0000256" key="1">
    <source>
        <dbReference type="ARBA" id="ARBA00004117"/>
    </source>
</evidence>
<evidence type="ECO:0000256" key="4">
    <source>
        <dbReference type="ARBA" id="ARBA00016244"/>
    </source>
</evidence>
<dbReference type="Pfam" id="PF00460">
    <property type="entry name" value="Flg_bb_rod"/>
    <property type="match status" value="1"/>
</dbReference>
<dbReference type="PANTHER" id="PTHR30033">
    <property type="entry name" value="FLAGELLAR HOOK-ASSOCIATED PROTEIN 1"/>
    <property type="match status" value="1"/>
</dbReference>
<keyword evidence="6" id="KW-0975">Bacterial flagellum</keyword>
<organism evidence="10 11">
    <name type="scientific">Sneathiella litorea</name>
    <dbReference type="NCBI Taxonomy" id="2606216"/>
    <lineage>
        <taxon>Bacteria</taxon>
        <taxon>Pseudomonadati</taxon>
        <taxon>Pseudomonadota</taxon>
        <taxon>Alphaproteobacteria</taxon>
        <taxon>Sneathiellales</taxon>
        <taxon>Sneathiellaceae</taxon>
        <taxon>Sneathiella</taxon>
    </lineage>
</organism>
<evidence type="ECO:0000256" key="2">
    <source>
        <dbReference type="ARBA" id="ARBA00004613"/>
    </source>
</evidence>
<evidence type="ECO:0000256" key="5">
    <source>
        <dbReference type="ARBA" id="ARBA00022525"/>
    </source>
</evidence>
<dbReference type="Pfam" id="PF06429">
    <property type="entry name" value="Flg_bbr_C"/>
    <property type="match status" value="1"/>
</dbReference>
<dbReference type="GO" id="GO:0009425">
    <property type="term" value="C:bacterial-type flagellum basal body"/>
    <property type="evidence" value="ECO:0007669"/>
    <property type="project" value="UniProtKB-SubCell"/>
</dbReference>
<keyword evidence="10" id="KW-0966">Cell projection</keyword>
<evidence type="ECO:0000256" key="6">
    <source>
        <dbReference type="ARBA" id="ARBA00023143"/>
    </source>
</evidence>
<evidence type="ECO:0000313" key="10">
    <source>
        <dbReference type="EMBL" id="MZR30206.1"/>
    </source>
</evidence>
<dbReference type="InterPro" id="IPR053927">
    <property type="entry name" value="FlgK_helical"/>
</dbReference>
<protein>
    <recommendedName>
        <fullName evidence="4">Flagellar hook-associated protein 1</fullName>
    </recommendedName>
</protein>
<dbReference type="GO" id="GO:0005198">
    <property type="term" value="F:structural molecule activity"/>
    <property type="evidence" value="ECO:0007669"/>
    <property type="project" value="InterPro"/>
</dbReference>
<proteinExistence type="inferred from homology"/>
<dbReference type="SUPFAM" id="SSF64518">
    <property type="entry name" value="Phase 1 flagellin"/>
    <property type="match status" value="1"/>
</dbReference>
<keyword evidence="10" id="KW-0969">Cilium</keyword>
<keyword evidence="11" id="KW-1185">Reference proteome</keyword>
<feature type="domain" description="Flagellar basal body rod protein N-terminal" evidence="7">
    <location>
        <begin position="8"/>
        <end position="36"/>
    </location>
</feature>
<reference evidence="10 11" key="1">
    <citation type="submission" date="2019-12" db="EMBL/GenBank/DDBJ databases">
        <title>Snethiella sp. nov. sp. isolated from sea sand.</title>
        <authorList>
            <person name="Kim J."/>
            <person name="Jeong S.E."/>
            <person name="Jung H.S."/>
            <person name="Jeon C.O."/>
        </authorList>
    </citation>
    <scope>NUCLEOTIDE SEQUENCE [LARGE SCALE GENOMIC DNA]</scope>
    <source>
        <strain evidence="10 11">DP05</strain>
    </source>
</reference>
<dbReference type="InterPro" id="IPR010930">
    <property type="entry name" value="Flg_bb/hook_C_dom"/>
</dbReference>
<name>A0A6L8W509_9PROT</name>
<dbReference type="Proteomes" id="UP000476030">
    <property type="component" value="Unassembled WGS sequence"/>
</dbReference>
<dbReference type="GO" id="GO:0005576">
    <property type="term" value="C:extracellular region"/>
    <property type="evidence" value="ECO:0007669"/>
    <property type="project" value="UniProtKB-SubCell"/>
</dbReference>
<keyword evidence="10" id="KW-0282">Flagellum</keyword>
<feature type="domain" description="Flagellar basal-body/hook protein C-terminal" evidence="8">
    <location>
        <begin position="659"/>
        <end position="697"/>
    </location>
</feature>
<evidence type="ECO:0000259" key="7">
    <source>
        <dbReference type="Pfam" id="PF00460"/>
    </source>
</evidence>
<dbReference type="AlphaFoldDB" id="A0A6L8W509"/>
<dbReference type="Pfam" id="PF22638">
    <property type="entry name" value="FlgK_D1"/>
    <property type="match status" value="1"/>
</dbReference>
<feature type="domain" description="Flagellar hook-associated protein FlgK helical" evidence="9">
    <location>
        <begin position="90"/>
        <end position="322"/>
    </location>
</feature>